<reference evidence="3 4" key="1">
    <citation type="submission" date="2024-12" db="EMBL/GenBank/DDBJ databases">
        <title>The unique morphological basis and parallel evolutionary history of personate flowers in Penstemon.</title>
        <authorList>
            <person name="Depatie T.H."/>
            <person name="Wessinger C.A."/>
        </authorList>
    </citation>
    <scope>NUCLEOTIDE SEQUENCE [LARGE SCALE GENOMIC DNA]</scope>
    <source>
        <strain evidence="3">WTNN_2</strain>
        <tissue evidence="3">Leaf</tissue>
    </source>
</reference>
<feature type="transmembrane region" description="Helical" evidence="2">
    <location>
        <begin position="596"/>
        <end position="620"/>
    </location>
</feature>
<name>A0ABD3U981_9LAMI</name>
<dbReference type="PANTHER" id="PTHR38937">
    <property type="entry name" value="MEMBRANE PROTEIN OF ER BODY-LIKE PROTEIN"/>
    <property type="match status" value="1"/>
</dbReference>
<evidence type="ECO:0000256" key="2">
    <source>
        <dbReference type="SAM" id="Phobius"/>
    </source>
</evidence>
<feature type="compositionally biased region" description="Polar residues" evidence="1">
    <location>
        <begin position="351"/>
        <end position="367"/>
    </location>
</feature>
<feature type="transmembrane region" description="Helical" evidence="2">
    <location>
        <begin position="632"/>
        <end position="653"/>
    </location>
</feature>
<feature type="transmembrane region" description="Helical" evidence="2">
    <location>
        <begin position="539"/>
        <end position="561"/>
    </location>
</feature>
<dbReference type="AlphaFoldDB" id="A0ABD3U981"/>
<dbReference type="Proteomes" id="UP001634393">
    <property type="component" value="Unassembled WGS sequence"/>
</dbReference>
<feature type="compositionally biased region" description="Basic and acidic residues" evidence="1">
    <location>
        <begin position="1"/>
        <end position="13"/>
    </location>
</feature>
<feature type="compositionally biased region" description="Acidic residues" evidence="1">
    <location>
        <begin position="14"/>
        <end position="28"/>
    </location>
</feature>
<feature type="region of interest" description="Disordered" evidence="1">
    <location>
        <begin position="1"/>
        <end position="28"/>
    </location>
</feature>
<evidence type="ECO:0000313" key="3">
    <source>
        <dbReference type="EMBL" id="KAL3846029.1"/>
    </source>
</evidence>
<comment type="caution">
    <text evidence="3">The sequence shown here is derived from an EMBL/GenBank/DDBJ whole genome shotgun (WGS) entry which is preliminary data.</text>
</comment>
<accession>A0ABD3U981</accession>
<keyword evidence="4" id="KW-1185">Reference proteome</keyword>
<evidence type="ECO:0008006" key="5">
    <source>
        <dbReference type="Google" id="ProtNLM"/>
    </source>
</evidence>
<feature type="region of interest" description="Disordered" evidence="1">
    <location>
        <begin position="310"/>
        <end position="337"/>
    </location>
</feature>
<evidence type="ECO:0000256" key="1">
    <source>
        <dbReference type="SAM" id="MobiDB-lite"/>
    </source>
</evidence>
<protein>
    <recommendedName>
        <fullName evidence="5">Membrane protein of ER body-like protein</fullName>
    </recommendedName>
</protein>
<feature type="transmembrane region" description="Helical" evidence="2">
    <location>
        <begin position="665"/>
        <end position="685"/>
    </location>
</feature>
<feature type="compositionally biased region" description="Basic and acidic residues" evidence="1">
    <location>
        <begin position="310"/>
        <end position="325"/>
    </location>
</feature>
<sequence length="718" mass="80151">MEMEKEEQKHMEVVVEDLEQEPEQEQEVEETTLLLRKSRTLIDNGISENNGHVVEESLVAENGDGIEQEIKEVLENGSEAENGEQKSENLKCQICTWTYGNESVNVDHIQNHHNMISGVEYITTYSEEKKIANDKHEGHHLESSNEIEITDDDTLKEDELEETEYDVEKVVEKQNTHDLFCPNCKSCITRRVILRKRKRRIQVSDEEVKPNKIRAAVVQENFDYALVPTADDVNERKEETVLIKCLSCFSFFIPNGNGFRLFQKFGEKGVKENVREEEQVPNTKKNWFTSIFASTKQETTLGATDEQLMESKSDKEVQVNRETHTSTHQIASGESAEDTISFSQDGLNFLISSSNGSPTPENSTELEISSPPLHFGGTTVAFPHEEQQVRSYIVTESVVKDKNTNTNFTSSETGQVYSTEVSQHTITKSTYEVHPGEAMDVNSISSVNGLSVAQGKDTDHTVITINTRPAETTLILEGIVNATASASALMPGTQNRERTEVKREFGVEIIKSIVYGGLAESITSLSVVSSAAGGNAATLNVLAVGMANIIGGLFIICHNLWELRCDRIVQVNNQISNQVIGQRDRYKELLGRRDNFILHIVVSILSYLIFGLVPPTVYGFSFRKSDDREFKLMVVAAASLLCITMLAIGRAYIQRPPKGYFKCVLNFFLLGVMVSGISYAGGVLIERLLVKLHLFESNSVSGLLLDEMTQTHSAWASI</sequence>
<keyword evidence="2" id="KW-0812">Transmembrane</keyword>
<evidence type="ECO:0000313" key="4">
    <source>
        <dbReference type="Proteomes" id="UP001634393"/>
    </source>
</evidence>
<feature type="compositionally biased region" description="Polar residues" evidence="1">
    <location>
        <begin position="326"/>
        <end position="337"/>
    </location>
</feature>
<keyword evidence="2" id="KW-1133">Transmembrane helix</keyword>
<dbReference type="EMBL" id="JBJXBP010000002">
    <property type="protein sequence ID" value="KAL3846029.1"/>
    <property type="molecule type" value="Genomic_DNA"/>
</dbReference>
<gene>
    <name evidence="3" type="ORF">ACJIZ3_003432</name>
</gene>
<proteinExistence type="predicted"/>
<dbReference type="PANTHER" id="PTHR38937:SF2">
    <property type="entry name" value="MEMBRANE PROTEIN OF ER BODY-LIKE PROTEIN ISOFORM X1"/>
    <property type="match status" value="1"/>
</dbReference>
<feature type="region of interest" description="Disordered" evidence="1">
    <location>
        <begin position="351"/>
        <end position="371"/>
    </location>
</feature>
<organism evidence="3 4">
    <name type="scientific">Penstemon smallii</name>
    <dbReference type="NCBI Taxonomy" id="265156"/>
    <lineage>
        <taxon>Eukaryota</taxon>
        <taxon>Viridiplantae</taxon>
        <taxon>Streptophyta</taxon>
        <taxon>Embryophyta</taxon>
        <taxon>Tracheophyta</taxon>
        <taxon>Spermatophyta</taxon>
        <taxon>Magnoliopsida</taxon>
        <taxon>eudicotyledons</taxon>
        <taxon>Gunneridae</taxon>
        <taxon>Pentapetalae</taxon>
        <taxon>asterids</taxon>
        <taxon>lamiids</taxon>
        <taxon>Lamiales</taxon>
        <taxon>Plantaginaceae</taxon>
        <taxon>Cheloneae</taxon>
        <taxon>Penstemon</taxon>
    </lineage>
</organism>
<keyword evidence="2" id="KW-0472">Membrane</keyword>
<dbReference type="InterPro" id="IPR052843">
    <property type="entry name" value="ER_body_metal_sequester"/>
</dbReference>